<evidence type="ECO:0000313" key="4">
    <source>
        <dbReference type="EMBL" id="GBM03799.1"/>
    </source>
</evidence>
<comment type="caution">
    <text evidence="4">The sequence shown here is derived from an EMBL/GenBank/DDBJ whole genome shotgun (WGS) entry which is preliminary data.</text>
</comment>
<dbReference type="EMBL" id="BGPR01163171">
    <property type="protein sequence ID" value="GBM03435.1"/>
    <property type="molecule type" value="Genomic_DNA"/>
</dbReference>
<evidence type="ECO:0000313" key="5">
    <source>
        <dbReference type="Proteomes" id="UP000499080"/>
    </source>
</evidence>
<evidence type="ECO:0000313" key="3">
    <source>
        <dbReference type="EMBL" id="GBM03728.1"/>
    </source>
</evidence>
<sequence>MAVAGRPRHFKPWSDEEEDTCVLPHHKSMRALDVGFTIHGGSSMESDLEPATLAP</sequence>
<organism evidence="4 5">
    <name type="scientific">Araneus ventricosus</name>
    <name type="common">Orbweaver spider</name>
    <name type="synonym">Epeira ventricosa</name>
    <dbReference type="NCBI Taxonomy" id="182803"/>
    <lineage>
        <taxon>Eukaryota</taxon>
        <taxon>Metazoa</taxon>
        <taxon>Ecdysozoa</taxon>
        <taxon>Arthropoda</taxon>
        <taxon>Chelicerata</taxon>
        <taxon>Arachnida</taxon>
        <taxon>Araneae</taxon>
        <taxon>Araneomorphae</taxon>
        <taxon>Entelegynae</taxon>
        <taxon>Araneoidea</taxon>
        <taxon>Araneidae</taxon>
        <taxon>Araneus</taxon>
    </lineage>
</organism>
<reference evidence="4 5" key="1">
    <citation type="journal article" date="2019" name="Sci. Rep.">
        <title>Orb-weaving spider Araneus ventricosus genome elucidates the spidroin gene catalogue.</title>
        <authorList>
            <person name="Kono N."/>
            <person name="Nakamura H."/>
            <person name="Ohtoshi R."/>
            <person name="Moran D.A.P."/>
            <person name="Shinohara A."/>
            <person name="Yoshida Y."/>
            <person name="Fujiwara M."/>
            <person name="Mori M."/>
            <person name="Tomita M."/>
            <person name="Arakawa K."/>
        </authorList>
    </citation>
    <scope>NUCLEOTIDE SEQUENCE [LARGE SCALE GENOMIC DNA]</scope>
</reference>
<protein>
    <submittedName>
        <fullName evidence="4">Uncharacterized protein</fullName>
    </submittedName>
</protein>
<feature type="non-terminal residue" evidence="4">
    <location>
        <position position="55"/>
    </location>
</feature>
<dbReference type="EMBL" id="BGPR01163271">
    <property type="protein sequence ID" value="GBM03799.1"/>
    <property type="molecule type" value="Genomic_DNA"/>
</dbReference>
<dbReference type="EMBL" id="BGPR01163252">
    <property type="protein sequence ID" value="GBM03728.1"/>
    <property type="molecule type" value="Genomic_DNA"/>
</dbReference>
<gene>
    <name evidence="2" type="ORF">AVEN_103849_1</name>
    <name evidence="3" type="ORF">AVEN_110547_1</name>
    <name evidence="4" type="ORF">AVEN_215106_1</name>
    <name evidence="1" type="ORF">AVEN_21829_1</name>
</gene>
<keyword evidence="5" id="KW-1185">Reference proteome</keyword>
<name>A0A4Y2CHZ2_ARAVE</name>
<accession>A0A4Y2CHZ2</accession>
<dbReference type="AlphaFoldDB" id="A0A4Y2CHZ2"/>
<dbReference type="Proteomes" id="UP000499080">
    <property type="component" value="Unassembled WGS sequence"/>
</dbReference>
<proteinExistence type="predicted"/>
<evidence type="ECO:0000313" key="1">
    <source>
        <dbReference type="EMBL" id="GBM03435.1"/>
    </source>
</evidence>
<evidence type="ECO:0000313" key="2">
    <source>
        <dbReference type="EMBL" id="GBM03647.1"/>
    </source>
</evidence>
<dbReference type="EMBL" id="BGPR01163232">
    <property type="protein sequence ID" value="GBM03647.1"/>
    <property type="molecule type" value="Genomic_DNA"/>
</dbReference>